<dbReference type="PANTHER" id="PTHR17605:SF0">
    <property type="entry name" value="RIBOSOME BIOGENESIS PROTEIN BOP1"/>
    <property type="match status" value="1"/>
</dbReference>
<dbReference type="KEGG" id="nss:113432435"/>
<feature type="domain" description="BOP1 N-terminal" evidence="7">
    <location>
        <begin position="4"/>
        <end position="115"/>
    </location>
</feature>
<dbReference type="GO" id="GO:0000463">
    <property type="term" value="P:maturation of LSU-rRNA from tricistronic rRNA transcript (SSU-rRNA, 5.8S rRNA, LSU-rRNA)"/>
    <property type="evidence" value="ECO:0007669"/>
    <property type="project" value="TreeGrafter"/>
</dbReference>
<dbReference type="SMART" id="SM01035">
    <property type="entry name" value="BOP1NT"/>
    <property type="match status" value="1"/>
</dbReference>
<dbReference type="Proteomes" id="UP000504612">
    <property type="component" value="Unplaced"/>
</dbReference>
<sequence length="115" mass="13710">MEWYQDFPHIGYNLEGKQIYKPIRSKDELDRFLEKMENPDYWRTVQDKMTGADVKLTDEQVELVNRLQRGQFGDVNFNPYEPAVDFFSSQLRIHPVTNRPADKRSFIPSLVEKEK</sequence>
<keyword evidence="2" id="KW-0690">Ribosome biogenesis</keyword>
<dbReference type="GO" id="GO:0043021">
    <property type="term" value="F:ribonucleoprotein complex binding"/>
    <property type="evidence" value="ECO:0007669"/>
    <property type="project" value="TreeGrafter"/>
</dbReference>
<evidence type="ECO:0000256" key="6">
    <source>
        <dbReference type="ARBA" id="ARBA00023242"/>
    </source>
</evidence>
<dbReference type="Pfam" id="PF08145">
    <property type="entry name" value="BOP1NT"/>
    <property type="match status" value="1"/>
</dbReference>
<dbReference type="InterPro" id="IPR028598">
    <property type="entry name" value="BOP1/Erb1"/>
</dbReference>
<keyword evidence="5" id="KW-0677">Repeat</keyword>
<keyword evidence="3" id="KW-0698">rRNA processing</keyword>
<protein>
    <submittedName>
        <fullName evidence="9">Ribosome biogenesis protein bop1-like</fullName>
    </submittedName>
</protein>
<dbReference type="PANTHER" id="PTHR17605">
    <property type="entry name" value="RIBOSOME BIOGENESIS PROTEIN BOP1 BLOCK OF PROLIFERATION 1 PROTEIN"/>
    <property type="match status" value="1"/>
</dbReference>
<organism evidence="8 9">
    <name type="scientific">Notechis scutatus</name>
    <name type="common">mainland tiger snake</name>
    <dbReference type="NCBI Taxonomy" id="8663"/>
    <lineage>
        <taxon>Eukaryota</taxon>
        <taxon>Metazoa</taxon>
        <taxon>Chordata</taxon>
        <taxon>Craniata</taxon>
        <taxon>Vertebrata</taxon>
        <taxon>Euteleostomi</taxon>
        <taxon>Lepidosauria</taxon>
        <taxon>Squamata</taxon>
        <taxon>Bifurcata</taxon>
        <taxon>Unidentata</taxon>
        <taxon>Episquamata</taxon>
        <taxon>Toxicofera</taxon>
        <taxon>Serpentes</taxon>
        <taxon>Colubroidea</taxon>
        <taxon>Elapidae</taxon>
        <taxon>Hydrophiinae</taxon>
        <taxon>Notechis</taxon>
    </lineage>
</organism>
<evidence type="ECO:0000313" key="9">
    <source>
        <dbReference type="RefSeq" id="XP_026550362.1"/>
    </source>
</evidence>
<dbReference type="AlphaFoldDB" id="A0A6J1W4X0"/>
<dbReference type="RefSeq" id="XP_026550362.1">
    <property type="nucleotide sequence ID" value="XM_026694577.1"/>
</dbReference>
<dbReference type="InterPro" id="IPR012953">
    <property type="entry name" value="BOP1_N_dom"/>
</dbReference>
<evidence type="ECO:0000256" key="5">
    <source>
        <dbReference type="ARBA" id="ARBA00022737"/>
    </source>
</evidence>
<evidence type="ECO:0000256" key="2">
    <source>
        <dbReference type="ARBA" id="ARBA00022517"/>
    </source>
</evidence>
<evidence type="ECO:0000256" key="1">
    <source>
        <dbReference type="ARBA" id="ARBA00004604"/>
    </source>
</evidence>
<name>A0A6J1W4X0_9SAUR</name>
<comment type="subcellular location">
    <subcellularLocation>
        <location evidence="1">Nucleus</location>
        <location evidence="1">Nucleolus</location>
    </subcellularLocation>
</comment>
<evidence type="ECO:0000256" key="3">
    <source>
        <dbReference type="ARBA" id="ARBA00022552"/>
    </source>
</evidence>
<keyword evidence="6" id="KW-0539">Nucleus</keyword>
<evidence type="ECO:0000259" key="7">
    <source>
        <dbReference type="SMART" id="SM01035"/>
    </source>
</evidence>
<evidence type="ECO:0000256" key="4">
    <source>
        <dbReference type="ARBA" id="ARBA00022574"/>
    </source>
</evidence>
<reference evidence="9" key="1">
    <citation type="submission" date="2025-08" db="UniProtKB">
        <authorList>
            <consortium name="RefSeq"/>
        </authorList>
    </citation>
    <scope>IDENTIFICATION</scope>
</reference>
<keyword evidence="8" id="KW-1185">Reference proteome</keyword>
<keyword evidence="4" id="KW-0853">WD repeat</keyword>
<dbReference type="GO" id="GO:0030687">
    <property type="term" value="C:preribosome, large subunit precursor"/>
    <property type="evidence" value="ECO:0007669"/>
    <property type="project" value="TreeGrafter"/>
</dbReference>
<proteinExistence type="predicted"/>
<gene>
    <name evidence="9" type="primary">LOC113432435</name>
</gene>
<dbReference type="GeneID" id="113432435"/>
<evidence type="ECO:0000313" key="8">
    <source>
        <dbReference type="Proteomes" id="UP000504612"/>
    </source>
</evidence>
<dbReference type="GO" id="GO:0070545">
    <property type="term" value="C:PeBoW complex"/>
    <property type="evidence" value="ECO:0007669"/>
    <property type="project" value="TreeGrafter"/>
</dbReference>
<accession>A0A6J1W4X0</accession>
<feature type="non-terminal residue" evidence="9">
    <location>
        <position position="115"/>
    </location>
</feature>